<dbReference type="InterPro" id="IPR032974">
    <property type="entry name" value="Polypren_kinase"/>
</dbReference>
<feature type="transmembrane region" description="Helical" evidence="10">
    <location>
        <begin position="62"/>
        <end position="89"/>
    </location>
</feature>
<dbReference type="EMBL" id="KE125037">
    <property type="protein sequence ID" value="EPB72558.1"/>
    <property type="molecule type" value="Genomic_DNA"/>
</dbReference>
<evidence type="ECO:0000313" key="11">
    <source>
        <dbReference type="EMBL" id="EPB72558.1"/>
    </source>
</evidence>
<feature type="transmembrane region" description="Helical" evidence="10">
    <location>
        <begin position="164"/>
        <end position="182"/>
    </location>
</feature>
<accession>A0A0D6LMY9</accession>
<organism evidence="11 12">
    <name type="scientific">Ancylostoma ceylanicum</name>
    <dbReference type="NCBI Taxonomy" id="53326"/>
    <lineage>
        <taxon>Eukaryota</taxon>
        <taxon>Metazoa</taxon>
        <taxon>Ecdysozoa</taxon>
        <taxon>Nematoda</taxon>
        <taxon>Chromadorea</taxon>
        <taxon>Rhabditida</taxon>
        <taxon>Rhabditina</taxon>
        <taxon>Rhabditomorpha</taxon>
        <taxon>Strongyloidea</taxon>
        <taxon>Ancylostomatidae</taxon>
        <taxon>Ancylostomatinae</taxon>
        <taxon>Ancylostoma</taxon>
    </lineage>
</organism>
<evidence type="ECO:0000256" key="1">
    <source>
        <dbReference type="ARBA" id="ARBA00004477"/>
    </source>
</evidence>
<dbReference type="GO" id="GO:0005789">
    <property type="term" value="C:endoplasmic reticulum membrane"/>
    <property type="evidence" value="ECO:0007669"/>
    <property type="project" value="UniProtKB-SubCell"/>
</dbReference>
<name>A0A0D6LMY9_9BILA</name>
<evidence type="ECO:0000256" key="9">
    <source>
        <dbReference type="ARBA" id="ARBA00023136"/>
    </source>
</evidence>
<feature type="transmembrane region" description="Helical" evidence="10">
    <location>
        <begin position="135"/>
        <end position="152"/>
    </location>
</feature>
<dbReference type="GO" id="GO:0004168">
    <property type="term" value="F:dolichol kinase activity"/>
    <property type="evidence" value="ECO:0007669"/>
    <property type="project" value="UniProtKB-EC"/>
</dbReference>
<evidence type="ECO:0000256" key="7">
    <source>
        <dbReference type="ARBA" id="ARBA00022824"/>
    </source>
</evidence>
<keyword evidence="4 11" id="KW-0808">Transferase</keyword>
<evidence type="ECO:0000256" key="5">
    <source>
        <dbReference type="ARBA" id="ARBA00022692"/>
    </source>
</evidence>
<keyword evidence="5 10" id="KW-0812">Transmembrane</keyword>
<protein>
    <recommendedName>
        <fullName evidence="3">dolichol kinase</fullName>
        <ecNumber evidence="3">2.7.1.108</ecNumber>
    </recommendedName>
</protein>
<evidence type="ECO:0000256" key="3">
    <source>
        <dbReference type="ARBA" id="ARBA00012132"/>
    </source>
</evidence>
<keyword evidence="9 10" id="KW-0472">Membrane</keyword>
<comment type="subcellular location">
    <subcellularLocation>
        <location evidence="1">Endoplasmic reticulum membrane</location>
        <topology evidence="1">Multi-pass membrane protein</topology>
    </subcellularLocation>
</comment>
<evidence type="ECO:0000256" key="8">
    <source>
        <dbReference type="ARBA" id="ARBA00022989"/>
    </source>
</evidence>
<keyword evidence="8 10" id="KW-1133">Transmembrane helix</keyword>
<feature type="transmembrane region" description="Helical" evidence="10">
    <location>
        <begin position="39"/>
        <end position="55"/>
    </location>
</feature>
<dbReference type="PANTHER" id="PTHR13205:SF15">
    <property type="entry name" value="DOLICHOL KINASE"/>
    <property type="match status" value="1"/>
</dbReference>
<evidence type="ECO:0000256" key="10">
    <source>
        <dbReference type="SAM" id="Phobius"/>
    </source>
</evidence>
<dbReference type="Proteomes" id="UP000054495">
    <property type="component" value="Unassembled WGS sequence"/>
</dbReference>
<gene>
    <name evidence="11" type="ORF">ANCCEY_08335</name>
</gene>
<sequence length="198" mass="21984">MFRLLRYYAGEKFDKTQVKSLNISRISRWTNQLLYLSRKFFHLTVSLIFLSGLFFDRDFIWLSGWLMLCIFVILEVHTLSLCIITGIFLPLFLSPNEEPHLYHLAGVAAVGVGDSVAAIYGSLYGATKWPRGKKTVEGSAAMAASIVVFLVAARPLCSAPVPSYLAIIFAALILAAIEAFTVRIDNIALPIVGYLLLH</sequence>
<keyword evidence="7" id="KW-0256">Endoplasmic reticulum</keyword>
<keyword evidence="12" id="KW-1185">Reference proteome</keyword>
<dbReference type="AlphaFoldDB" id="A0A0D6LMY9"/>
<evidence type="ECO:0000256" key="6">
    <source>
        <dbReference type="ARBA" id="ARBA00022777"/>
    </source>
</evidence>
<feature type="transmembrane region" description="Helical" evidence="10">
    <location>
        <begin position="101"/>
        <end position="123"/>
    </location>
</feature>
<dbReference type="GO" id="GO:0016779">
    <property type="term" value="F:nucleotidyltransferase activity"/>
    <property type="evidence" value="ECO:0007669"/>
    <property type="project" value="UniProtKB-KW"/>
</dbReference>
<reference evidence="11 12" key="1">
    <citation type="submission" date="2013-05" db="EMBL/GenBank/DDBJ databases">
        <title>Draft genome of the parasitic nematode Anyclostoma ceylanicum.</title>
        <authorList>
            <person name="Mitreva M."/>
        </authorList>
    </citation>
    <scope>NUCLEOTIDE SEQUENCE [LARGE SCALE GENOMIC DNA]</scope>
</reference>
<dbReference type="GO" id="GO:0043048">
    <property type="term" value="P:dolichyl monophosphate biosynthetic process"/>
    <property type="evidence" value="ECO:0007669"/>
    <property type="project" value="TreeGrafter"/>
</dbReference>
<proteinExistence type="inferred from homology"/>
<evidence type="ECO:0000256" key="4">
    <source>
        <dbReference type="ARBA" id="ARBA00022679"/>
    </source>
</evidence>
<evidence type="ECO:0000313" key="12">
    <source>
        <dbReference type="Proteomes" id="UP000054495"/>
    </source>
</evidence>
<evidence type="ECO:0000256" key="2">
    <source>
        <dbReference type="ARBA" id="ARBA00010794"/>
    </source>
</evidence>
<keyword evidence="11" id="KW-0548">Nucleotidyltransferase</keyword>
<dbReference type="EC" id="2.7.1.108" evidence="3"/>
<keyword evidence="6" id="KW-0418">Kinase</keyword>
<comment type="similarity">
    <text evidence="2">Belongs to the polyprenol kinase family.</text>
</comment>
<dbReference type="PANTHER" id="PTHR13205">
    <property type="entry name" value="TRANSMEMBRANE PROTEIN 15-RELATED"/>
    <property type="match status" value="1"/>
</dbReference>